<evidence type="ECO:0000313" key="3">
    <source>
        <dbReference type="Proteomes" id="UP000231469"/>
    </source>
</evidence>
<dbReference type="EMBL" id="PFPS01000109">
    <property type="protein sequence ID" value="PJA02098.1"/>
    <property type="molecule type" value="Genomic_DNA"/>
</dbReference>
<protein>
    <recommendedName>
        <fullName evidence="1">PIN domain-containing protein</fullName>
    </recommendedName>
</protein>
<reference evidence="3" key="1">
    <citation type="submission" date="2017-09" db="EMBL/GenBank/DDBJ databases">
        <title>Depth-based differentiation of microbial function through sediment-hosted aquifers and enrichment of novel symbionts in the deep terrestrial subsurface.</title>
        <authorList>
            <person name="Probst A.J."/>
            <person name="Ladd B."/>
            <person name="Jarett J.K."/>
            <person name="Geller-Mcgrath D.E."/>
            <person name="Sieber C.M.K."/>
            <person name="Emerson J.B."/>
            <person name="Anantharaman K."/>
            <person name="Thomas B.C."/>
            <person name="Malmstrom R."/>
            <person name="Stieglmeier M."/>
            <person name="Klingl A."/>
            <person name="Woyke T."/>
            <person name="Ryan C.M."/>
            <person name="Banfield J.F."/>
        </authorList>
    </citation>
    <scope>NUCLEOTIDE SEQUENCE [LARGE SCALE GENOMIC DNA]</scope>
</reference>
<comment type="caution">
    <text evidence="2">The sequence shown here is derived from an EMBL/GenBank/DDBJ whole genome shotgun (WGS) entry which is preliminary data.</text>
</comment>
<name>A0A2M7VJS8_9BACT</name>
<dbReference type="Gene3D" id="3.40.50.1010">
    <property type="entry name" value="5'-nuclease"/>
    <property type="match status" value="1"/>
</dbReference>
<gene>
    <name evidence="2" type="ORF">COX73_02600</name>
</gene>
<evidence type="ECO:0000259" key="1">
    <source>
        <dbReference type="Pfam" id="PF01850"/>
    </source>
</evidence>
<dbReference type="AlphaFoldDB" id="A0A2M7VJS8"/>
<sequence>MEQYVIDTHPLLWYVVDDNRLGTQAEAVIKRAEAGEINIIVPAIVLIEAIDVLNKRRIIYNPAELLNWLSQNPQFIIKNLDLDIINLYKDYSSPLPNVKLKGHDRIILITAQFFNNAPIITKDTDIQQVHSTIW</sequence>
<proteinExistence type="predicted"/>
<dbReference type="Pfam" id="PF01850">
    <property type="entry name" value="PIN"/>
    <property type="match status" value="1"/>
</dbReference>
<dbReference type="SUPFAM" id="SSF88723">
    <property type="entry name" value="PIN domain-like"/>
    <property type="match status" value="1"/>
</dbReference>
<evidence type="ECO:0000313" key="2">
    <source>
        <dbReference type="EMBL" id="PJA02098.1"/>
    </source>
</evidence>
<dbReference type="InterPro" id="IPR002716">
    <property type="entry name" value="PIN_dom"/>
</dbReference>
<dbReference type="Proteomes" id="UP000231469">
    <property type="component" value="Unassembled WGS sequence"/>
</dbReference>
<organism evidence="2 3">
    <name type="scientific">bacterium (Candidatus Gribaldobacteria) CG_4_10_14_0_2_um_filter_36_18</name>
    <dbReference type="NCBI Taxonomy" id="2014264"/>
    <lineage>
        <taxon>Bacteria</taxon>
        <taxon>Candidatus Gribaldobacteria</taxon>
    </lineage>
</organism>
<accession>A0A2M7VJS8</accession>
<dbReference type="InterPro" id="IPR029060">
    <property type="entry name" value="PIN-like_dom_sf"/>
</dbReference>
<feature type="domain" description="PIN" evidence="1">
    <location>
        <begin position="4"/>
        <end position="129"/>
    </location>
</feature>